<proteinExistence type="inferred from homology"/>
<evidence type="ECO:0000256" key="7">
    <source>
        <dbReference type="ARBA" id="ARBA00023128"/>
    </source>
</evidence>
<evidence type="ECO:0000256" key="6">
    <source>
        <dbReference type="ARBA" id="ARBA00022989"/>
    </source>
</evidence>
<organism evidence="10 11">
    <name type="scientific">Laodelphax striatellus</name>
    <name type="common">Small brown planthopper</name>
    <name type="synonym">Delphax striatella</name>
    <dbReference type="NCBI Taxonomy" id="195883"/>
    <lineage>
        <taxon>Eukaryota</taxon>
        <taxon>Metazoa</taxon>
        <taxon>Ecdysozoa</taxon>
        <taxon>Arthropoda</taxon>
        <taxon>Hexapoda</taxon>
        <taxon>Insecta</taxon>
        <taxon>Pterygota</taxon>
        <taxon>Neoptera</taxon>
        <taxon>Paraneoptera</taxon>
        <taxon>Hemiptera</taxon>
        <taxon>Auchenorrhyncha</taxon>
        <taxon>Fulgoroidea</taxon>
        <taxon>Delphacidae</taxon>
        <taxon>Criomorphinae</taxon>
        <taxon>Laodelphax</taxon>
    </lineage>
</organism>
<evidence type="ECO:0000313" key="10">
    <source>
        <dbReference type="EMBL" id="RZF31879.1"/>
    </source>
</evidence>
<comment type="caution">
    <text evidence="10">The sequence shown here is derived from an EMBL/GenBank/DDBJ whole genome shotgun (WGS) entry which is preliminary data.</text>
</comment>
<dbReference type="EMBL" id="QKKF02038031">
    <property type="protein sequence ID" value="RZF31879.1"/>
    <property type="molecule type" value="Genomic_DNA"/>
</dbReference>
<keyword evidence="8 9" id="KW-0472">Membrane</keyword>
<dbReference type="AlphaFoldDB" id="A0A482WE18"/>
<comment type="subcellular location">
    <subcellularLocation>
        <location evidence="2">Mitochondrion inner membrane</location>
        <topology evidence="2">Multi-pass membrane protein</topology>
    </subcellularLocation>
</comment>
<sequence length="186" mass="21155">MYDLQCNVRCDFYKLTREIDASDVAIIREVYDNEHSPDAFGDDLDRALDHGFRIIIVEPTRLGDETSRWITVGNFLHKSAAISGVAAIVAAGILWPKKPITYAPLGVFSFLCTGVYMVSWQTDPCCQYQVNRRPELLARIPVYGVLTSSSPVVLVRRSDFRRRMLHTAVTLTSTVFCLWRLYAVYK</sequence>
<evidence type="ECO:0000256" key="3">
    <source>
        <dbReference type="ARBA" id="ARBA00006060"/>
    </source>
</evidence>
<protein>
    <submittedName>
        <fullName evidence="10">Uncharacterized protein</fullName>
    </submittedName>
</protein>
<accession>A0A482WE18</accession>
<name>A0A482WE18_LAOST</name>
<dbReference type="OrthoDB" id="9970856at2759"/>
<evidence type="ECO:0000256" key="8">
    <source>
        <dbReference type="ARBA" id="ARBA00023136"/>
    </source>
</evidence>
<gene>
    <name evidence="10" type="ORF">LSTR_LSTR015451</name>
</gene>
<keyword evidence="4 9" id="KW-0812">Transmembrane</keyword>
<dbReference type="Pfam" id="PF14972">
    <property type="entry name" value="Mito_morph_reg"/>
    <property type="match status" value="1"/>
</dbReference>
<dbReference type="GO" id="GO:0005743">
    <property type="term" value="C:mitochondrial inner membrane"/>
    <property type="evidence" value="ECO:0007669"/>
    <property type="project" value="UniProtKB-SubCell"/>
</dbReference>
<dbReference type="InParanoid" id="A0A482WE18"/>
<dbReference type="PANTHER" id="PTHR15099:SF2">
    <property type="entry name" value="TRANSMEMBRANE PROTEIN 11, MITOCHONDRIAL"/>
    <property type="match status" value="1"/>
</dbReference>
<dbReference type="InterPro" id="IPR026120">
    <property type="entry name" value="TMEM11"/>
</dbReference>
<evidence type="ECO:0000256" key="9">
    <source>
        <dbReference type="SAM" id="Phobius"/>
    </source>
</evidence>
<dbReference type="Proteomes" id="UP000291343">
    <property type="component" value="Unassembled WGS sequence"/>
</dbReference>
<comment type="function">
    <text evidence="1">Plays a role in mitochondrial morphogenesis.</text>
</comment>
<feature type="transmembrane region" description="Helical" evidence="9">
    <location>
        <begin position="75"/>
        <end position="95"/>
    </location>
</feature>
<evidence type="ECO:0000256" key="2">
    <source>
        <dbReference type="ARBA" id="ARBA00004448"/>
    </source>
</evidence>
<evidence type="ECO:0000256" key="5">
    <source>
        <dbReference type="ARBA" id="ARBA00022792"/>
    </source>
</evidence>
<evidence type="ECO:0000256" key="4">
    <source>
        <dbReference type="ARBA" id="ARBA00022692"/>
    </source>
</evidence>
<evidence type="ECO:0000313" key="11">
    <source>
        <dbReference type="Proteomes" id="UP000291343"/>
    </source>
</evidence>
<evidence type="ECO:0000256" key="1">
    <source>
        <dbReference type="ARBA" id="ARBA00002812"/>
    </source>
</evidence>
<keyword evidence="6 9" id="KW-1133">Transmembrane helix</keyword>
<dbReference type="PANTHER" id="PTHR15099">
    <property type="entry name" value="PROTEIN PM1"/>
    <property type="match status" value="1"/>
</dbReference>
<keyword evidence="7" id="KW-0496">Mitochondrion</keyword>
<comment type="similarity">
    <text evidence="3">Belongs to the TMEM11 family.</text>
</comment>
<dbReference type="STRING" id="195883.A0A482WE18"/>
<keyword evidence="11" id="KW-1185">Reference proteome</keyword>
<dbReference type="FunCoup" id="A0A482WE18">
    <property type="interactions" value="703"/>
</dbReference>
<dbReference type="GO" id="GO:0007007">
    <property type="term" value="P:inner mitochondrial membrane organization"/>
    <property type="evidence" value="ECO:0007669"/>
    <property type="project" value="TreeGrafter"/>
</dbReference>
<reference evidence="10 11" key="1">
    <citation type="journal article" date="2017" name="Gigascience">
        <title>Genome sequence of the small brown planthopper, Laodelphax striatellus.</title>
        <authorList>
            <person name="Zhu J."/>
            <person name="Jiang F."/>
            <person name="Wang X."/>
            <person name="Yang P."/>
            <person name="Bao Y."/>
            <person name="Zhao W."/>
            <person name="Wang W."/>
            <person name="Lu H."/>
            <person name="Wang Q."/>
            <person name="Cui N."/>
            <person name="Li J."/>
            <person name="Chen X."/>
            <person name="Luo L."/>
            <person name="Yu J."/>
            <person name="Kang L."/>
            <person name="Cui F."/>
        </authorList>
    </citation>
    <scope>NUCLEOTIDE SEQUENCE [LARGE SCALE GENOMIC DNA]</scope>
    <source>
        <strain evidence="10">Lst14</strain>
    </source>
</reference>
<keyword evidence="5" id="KW-0999">Mitochondrion inner membrane</keyword>
<feature type="transmembrane region" description="Helical" evidence="9">
    <location>
        <begin position="102"/>
        <end position="120"/>
    </location>
</feature>
<feature type="transmembrane region" description="Helical" evidence="9">
    <location>
        <begin position="167"/>
        <end position="185"/>
    </location>
</feature>